<reference evidence="3" key="1">
    <citation type="submission" date="2016-10" db="EMBL/GenBank/DDBJ databases">
        <authorList>
            <person name="Varghese N."/>
        </authorList>
    </citation>
    <scope>NUCLEOTIDE SEQUENCE [LARGE SCALE GENOMIC DNA]</scope>
    <source>
        <strain evidence="3">GAS106B</strain>
    </source>
</reference>
<keyword evidence="1" id="KW-0732">Signal</keyword>
<feature type="chain" id="PRO_5010168951" evidence="1">
    <location>
        <begin position="21"/>
        <end position="195"/>
    </location>
</feature>
<dbReference type="EMBL" id="FNKP01000004">
    <property type="protein sequence ID" value="SDR54376.1"/>
    <property type="molecule type" value="Genomic_DNA"/>
</dbReference>
<protein>
    <submittedName>
        <fullName evidence="2">Uncharacterized protein</fullName>
    </submittedName>
</protein>
<evidence type="ECO:0000313" key="2">
    <source>
        <dbReference type="EMBL" id="SDR54376.1"/>
    </source>
</evidence>
<dbReference type="AlphaFoldDB" id="A0A1H1JWM5"/>
<keyword evidence="3" id="KW-1185">Reference proteome</keyword>
<accession>A0A1H1JWM5</accession>
<gene>
    <name evidence="2" type="ORF">SAMN05443245_7413</name>
</gene>
<evidence type="ECO:0000313" key="3">
    <source>
        <dbReference type="Proteomes" id="UP000183487"/>
    </source>
</evidence>
<sequence>MRFLILLCAFLLSLCGQADAQQCIQCMAAQPKAADCIAGYQWTYANGFWRCAKPVPPAPTCPAGYDQRTAPTWNGSVWVGLVCDPQTPPPPATGSVGYMYGNIWCHQDGITGPYFFWTNTDRVVVITTTSGSTFYYYDLGIPAGYANNPDGLQALYSNPNSASAGAELLRAPARDMSGRASFEFPGCVITTDNWG</sequence>
<dbReference type="Proteomes" id="UP000183487">
    <property type="component" value="Unassembled WGS sequence"/>
</dbReference>
<proteinExistence type="predicted"/>
<name>A0A1H1JWM5_9BURK</name>
<feature type="signal peptide" evidence="1">
    <location>
        <begin position="1"/>
        <end position="20"/>
    </location>
</feature>
<organism evidence="2 3">
    <name type="scientific">Paraburkholderia fungorum</name>
    <dbReference type="NCBI Taxonomy" id="134537"/>
    <lineage>
        <taxon>Bacteria</taxon>
        <taxon>Pseudomonadati</taxon>
        <taxon>Pseudomonadota</taxon>
        <taxon>Betaproteobacteria</taxon>
        <taxon>Burkholderiales</taxon>
        <taxon>Burkholderiaceae</taxon>
        <taxon>Paraburkholderia</taxon>
    </lineage>
</organism>
<evidence type="ECO:0000256" key="1">
    <source>
        <dbReference type="SAM" id="SignalP"/>
    </source>
</evidence>